<feature type="region of interest" description="Disordered" evidence="1">
    <location>
        <begin position="108"/>
        <end position="142"/>
    </location>
</feature>
<dbReference type="AlphaFoldDB" id="A0AA43QMT0"/>
<name>A0AA43QMT0_9LECA</name>
<organism evidence="3 4">
    <name type="scientific">Ramalina farinacea</name>
    <dbReference type="NCBI Taxonomy" id="258253"/>
    <lineage>
        <taxon>Eukaryota</taxon>
        <taxon>Fungi</taxon>
        <taxon>Dikarya</taxon>
        <taxon>Ascomycota</taxon>
        <taxon>Pezizomycotina</taxon>
        <taxon>Lecanoromycetes</taxon>
        <taxon>OSLEUM clade</taxon>
        <taxon>Lecanoromycetidae</taxon>
        <taxon>Lecanorales</taxon>
        <taxon>Lecanorineae</taxon>
        <taxon>Ramalinaceae</taxon>
        <taxon>Ramalina</taxon>
    </lineage>
</organism>
<feature type="signal peptide" evidence="2">
    <location>
        <begin position="1"/>
        <end position="16"/>
    </location>
</feature>
<evidence type="ECO:0000256" key="1">
    <source>
        <dbReference type="SAM" id="MobiDB-lite"/>
    </source>
</evidence>
<feature type="region of interest" description="Disordered" evidence="1">
    <location>
        <begin position="26"/>
        <end position="63"/>
    </location>
</feature>
<comment type="caution">
    <text evidence="3">The sequence shown here is derived from an EMBL/GenBank/DDBJ whole genome shotgun (WGS) entry which is preliminary data.</text>
</comment>
<dbReference type="Proteomes" id="UP001161017">
    <property type="component" value="Unassembled WGS sequence"/>
</dbReference>
<feature type="chain" id="PRO_5041248402" evidence="2">
    <location>
        <begin position="17"/>
        <end position="214"/>
    </location>
</feature>
<evidence type="ECO:0000313" key="4">
    <source>
        <dbReference type="Proteomes" id="UP001161017"/>
    </source>
</evidence>
<proteinExistence type="predicted"/>
<dbReference type="EMBL" id="JAPUFD010000007">
    <property type="protein sequence ID" value="MDI1488239.1"/>
    <property type="molecule type" value="Genomic_DNA"/>
</dbReference>
<feature type="compositionally biased region" description="Basic and acidic residues" evidence="1">
    <location>
        <begin position="40"/>
        <end position="52"/>
    </location>
</feature>
<sequence length="214" mass="24416">MFRLAIASVFFGIVLASSLLHITNPPHSLPPSRPQQTSDKAPRVRETNESERPAGFPRAPHGQKVIDLSHRRVELPRKRLFYAAPSDDETLDIAALVRSFQQLSLAPRPEKSCLKRPSTAVLSSPSSKQKKRKKGKKKSKKKHVHFAKWGEYFEIPCVNHELGLQDLGEPDYAGNIEMIDVDWHHDVYLEVVNDPSKSHKRFYKAAILSEWMFE</sequence>
<reference evidence="3" key="1">
    <citation type="journal article" date="2023" name="Genome Biol. Evol.">
        <title>First Whole Genome Sequence and Flow Cytometry Genome Size Data for the Lichen-Forming Fungus Ramalina farinacea (Ascomycota).</title>
        <authorList>
            <person name="Llewellyn T."/>
            <person name="Mian S."/>
            <person name="Hill R."/>
            <person name="Leitch I.J."/>
            <person name="Gaya E."/>
        </authorList>
    </citation>
    <scope>NUCLEOTIDE SEQUENCE</scope>
    <source>
        <strain evidence="3">LIQ254RAFAR</strain>
    </source>
</reference>
<feature type="compositionally biased region" description="Basic residues" evidence="1">
    <location>
        <begin position="128"/>
        <end position="142"/>
    </location>
</feature>
<evidence type="ECO:0000313" key="3">
    <source>
        <dbReference type="EMBL" id="MDI1488239.1"/>
    </source>
</evidence>
<keyword evidence="2" id="KW-0732">Signal</keyword>
<accession>A0AA43QMT0</accession>
<protein>
    <submittedName>
        <fullName evidence="3">Uncharacterized protein</fullName>
    </submittedName>
</protein>
<keyword evidence="4" id="KW-1185">Reference proteome</keyword>
<evidence type="ECO:0000256" key="2">
    <source>
        <dbReference type="SAM" id="SignalP"/>
    </source>
</evidence>
<gene>
    <name evidence="3" type="ORF">OHK93_007513</name>
</gene>